<name>A0A1M6HVE5_9BRAD</name>
<keyword evidence="1" id="KW-0732">Signal</keyword>
<dbReference type="Proteomes" id="UP000189935">
    <property type="component" value="Chromosome I"/>
</dbReference>
<proteinExistence type="predicted"/>
<reference evidence="2 3" key="1">
    <citation type="submission" date="2016-11" db="EMBL/GenBank/DDBJ databases">
        <authorList>
            <person name="Jaros S."/>
            <person name="Januszkiewicz K."/>
            <person name="Wedrychowicz H."/>
        </authorList>
    </citation>
    <scope>NUCLEOTIDE SEQUENCE [LARGE SCALE GENOMIC DNA]</scope>
    <source>
        <strain evidence="2 3">GAS499</strain>
    </source>
</reference>
<evidence type="ECO:0000313" key="2">
    <source>
        <dbReference type="EMBL" id="SHJ26094.1"/>
    </source>
</evidence>
<feature type="chain" id="PRO_5013064998" evidence="1">
    <location>
        <begin position="19"/>
        <end position="69"/>
    </location>
</feature>
<organism evidence="2 3">
    <name type="scientific">Bradyrhizobium lablabi</name>
    <dbReference type="NCBI Taxonomy" id="722472"/>
    <lineage>
        <taxon>Bacteria</taxon>
        <taxon>Pseudomonadati</taxon>
        <taxon>Pseudomonadota</taxon>
        <taxon>Alphaproteobacteria</taxon>
        <taxon>Hyphomicrobiales</taxon>
        <taxon>Nitrobacteraceae</taxon>
        <taxon>Bradyrhizobium</taxon>
    </lineage>
</organism>
<dbReference type="AlphaFoldDB" id="A0A1M6HVE5"/>
<sequence length="69" mass="7430">MKRRMISALATIALIAAAAAMLRSPRTEMSAETAAMPSLQQLHTAAGVNKLPNQEIEDHALMFPNAAKR</sequence>
<gene>
    <name evidence="2" type="ORF">SAMN05444159_0119</name>
</gene>
<feature type="signal peptide" evidence="1">
    <location>
        <begin position="1"/>
        <end position="18"/>
    </location>
</feature>
<accession>A0A1M6HVE5</accession>
<evidence type="ECO:0000256" key="1">
    <source>
        <dbReference type="SAM" id="SignalP"/>
    </source>
</evidence>
<dbReference type="EMBL" id="LT670844">
    <property type="protein sequence ID" value="SHJ26094.1"/>
    <property type="molecule type" value="Genomic_DNA"/>
</dbReference>
<evidence type="ECO:0000313" key="3">
    <source>
        <dbReference type="Proteomes" id="UP000189935"/>
    </source>
</evidence>
<protein>
    <submittedName>
        <fullName evidence="2">Uncharacterized protein</fullName>
    </submittedName>
</protein>